<dbReference type="RefSeq" id="WP_344615794.1">
    <property type="nucleotide sequence ID" value="NZ_BAAARV010000056.1"/>
</dbReference>
<dbReference type="InterPro" id="IPR002347">
    <property type="entry name" value="SDR_fam"/>
</dbReference>
<comment type="caution">
    <text evidence="2">The sequence shown here is derived from an EMBL/GenBank/DDBJ whole genome shotgun (WGS) entry which is preliminary data.</text>
</comment>
<protein>
    <submittedName>
        <fullName evidence="2">SDR family NAD(P)-dependent oxidoreductase</fullName>
    </submittedName>
</protein>
<reference evidence="2 3" key="1">
    <citation type="journal article" date="2019" name="Int. J. Syst. Evol. Microbiol.">
        <title>The Global Catalogue of Microorganisms (GCM) 10K type strain sequencing project: providing services to taxonomists for standard genome sequencing and annotation.</title>
        <authorList>
            <consortium name="The Broad Institute Genomics Platform"/>
            <consortium name="The Broad Institute Genome Sequencing Center for Infectious Disease"/>
            <person name="Wu L."/>
            <person name="Ma J."/>
        </authorList>
    </citation>
    <scope>NUCLEOTIDE SEQUENCE [LARGE SCALE GENOMIC DNA]</scope>
    <source>
        <strain evidence="2 3">JCM 3272</strain>
    </source>
</reference>
<evidence type="ECO:0000313" key="2">
    <source>
        <dbReference type="EMBL" id="GAA2362629.1"/>
    </source>
</evidence>
<dbReference type="EMBL" id="BAAARV010000056">
    <property type="protein sequence ID" value="GAA2362629.1"/>
    <property type="molecule type" value="Genomic_DNA"/>
</dbReference>
<name>A0ABN3GVY8_9ACTN</name>
<evidence type="ECO:0000313" key="3">
    <source>
        <dbReference type="Proteomes" id="UP001501444"/>
    </source>
</evidence>
<dbReference type="Pfam" id="PF13561">
    <property type="entry name" value="adh_short_C2"/>
    <property type="match status" value="1"/>
</dbReference>
<dbReference type="InterPro" id="IPR020904">
    <property type="entry name" value="Sc_DH/Rdtase_CS"/>
</dbReference>
<dbReference type="InterPro" id="IPR050259">
    <property type="entry name" value="SDR"/>
</dbReference>
<dbReference type="Proteomes" id="UP001501444">
    <property type="component" value="Unassembled WGS sequence"/>
</dbReference>
<sequence>MTDFADKAALVTGAGSGIGEACATMLADRGASVLVADVDLDAATRVAEAIGKPAVAHRVDVRDPKACEAMVAAAVDAFGRLDVAVNNAGIGGPRALTGEYPLDGWDDVIAVNLDGVFYSMRAEIPAMLGNGAGSIVNVASVMGSVGFPRSVAYVAAKHGVVGMTKTAALEYARHGIRVNSVGPGFIQAPMLSKEGAAGVAYLHPSCRLGRTEEVAELIAFLASDRASNTTGSYFATDGGYTAQ</sequence>
<accession>A0ABN3GVY8</accession>
<dbReference type="PANTHER" id="PTHR42879:SF2">
    <property type="entry name" value="3-OXOACYL-[ACYL-CARRIER-PROTEIN] REDUCTASE FABG"/>
    <property type="match status" value="1"/>
</dbReference>
<comment type="similarity">
    <text evidence="1">Belongs to the short-chain dehydrogenases/reductases (SDR) family.</text>
</comment>
<dbReference type="PRINTS" id="PR00081">
    <property type="entry name" value="GDHRDH"/>
</dbReference>
<dbReference type="PANTHER" id="PTHR42879">
    <property type="entry name" value="3-OXOACYL-(ACYL-CARRIER-PROTEIN) REDUCTASE"/>
    <property type="match status" value="1"/>
</dbReference>
<dbReference type="PROSITE" id="PS00061">
    <property type="entry name" value="ADH_SHORT"/>
    <property type="match status" value="1"/>
</dbReference>
<evidence type="ECO:0000256" key="1">
    <source>
        <dbReference type="ARBA" id="ARBA00006484"/>
    </source>
</evidence>
<dbReference type="InterPro" id="IPR036291">
    <property type="entry name" value="NAD(P)-bd_dom_sf"/>
</dbReference>
<gene>
    <name evidence="2" type="ORF">GCM10010170_058850</name>
</gene>
<dbReference type="SUPFAM" id="SSF51735">
    <property type="entry name" value="NAD(P)-binding Rossmann-fold domains"/>
    <property type="match status" value="1"/>
</dbReference>
<proteinExistence type="inferred from homology"/>
<keyword evidence="3" id="KW-1185">Reference proteome</keyword>
<dbReference type="Gene3D" id="3.40.50.720">
    <property type="entry name" value="NAD(P)-binding Rossmann-like Domain"/>
    <property type="match status" value="1"/>
</dbReference>
<organism evidence="2 3">
    <name type="scientific">Dactylosporangium salmoneum</name>
    <dbReference type="NCBI Taxonomy" id="53361"/>
    <lineage>
        <taxon>Bacteria</taxon>
        <taxon>Bacillati</taxon>
        <taxon>Actinomycetota</taxon>
        <taxon>Actinomycetes</taxon>
        <taxon>Micromonosporales</taxon>
        <taxon>Micromonosporaceae</taxon>
        <taxon>Dactylosporangium</taxon>
    </lineage>
</organism>
<dbReference type="PRINTS" id="PR00080">
    <property type="entry name" value="SDRFAMILY"/>
</dbReference>